<dbReference type="Proteomes" id="UP001175271">
    <property type="component" value="Unassembled WGS sequence"/>
</dbReference>
<organism evidence="2 3">
    <name type="scientific">Steinernema hermaphroditum</name>
    <dbReference type="NCBI Taxonomy" id="289476"/>
    <lineage>
        <taxon>Eukaryota</taxon>
        <taxon>Metazoa</taxon>
        <taxon>Ecdysozoa</taxon>
        <taxon>Nematoda</taxon>
        <taxon>Chromadorea</taxon>
        <taxon>Rhabditida</taxon>
        <taxon>Tylenchina</taxon>
        <taxon>Panagrolaimomorpha</taxon>
        <taxon>Strongyloidoidea</taxon>
        <taxon>Steinernematidae</taxon>
        <taxon>Steinernema</taxon>
    </lineage>
</organism>
<evidence type="ECO:0000313" key="3">
    <source>
        <dbReference type="Proteomes" id="UP001175271"/>
    </source>
</evidence>
<evidence type="ECO:0000313" key="2">
    <source>
        <dbReference type="EMBL" id="KAK0406064.1"/>
    </source>
</evidence>
<comment type="caution">
    <text evidence="2">The sequence shown here is derived from an EMBL/GenBank/DDBJ whole genome shotgun (WGS) entry which is preliminary data.</text>
</comment>
<gene>
    <name evidence="2" type="ORF">QR680_018349</name>
</gene>
<proteinExistence type="predicted"/>
<dbReference type="AlphaFoldDB" id="A0AA39HIL5"/>
<evidence type="ECO:0000256" key="1">
    <source>
        <dbReference type="SAM" id="MobiDB-lite"/>
    </source>
</evidence>
<reference evidence="2" key="1">
    <citation type="submission" date="2023-06" db="EMBL/GenBank/DDBJ databases">
        <title>Genomic analysis of the entomopathogenic nematode Steinernema hermaphroditum.</title>
        <authorList>
            <person name="Schwarz E.M."/>
            <person name="Heppert J.K."/>
            <person name="Baniya A."/>
            <person name="Schwartz H.T."/>
            <person name="Tan C.-H."/>
            <person name="Antoshechkin I."/>
            <person name="Sternberg P.W."/>
            <person name="Goodrich-Blair H."/>
            <person name="Dillman A.R."/>
        </authorList>
    </citation>
    <scope>NUCLEOTIDE SEQUENCE</scope>
    <source>
        <strain evidence="2">PS9179</strain>
        <tissue evidence="2">Whole animal</tissue>
    </source>
</reference>
<sequence>MERIHEEEETETRRPSIPAYRSQLSEPAGYNMDENRVVAPVIFTGKEHFTISYASCINREPMSPGGNLRSPFLFSPSAGGDKNASMFVYPPEMAPTRKEYPLSNADFDESHVSQKGVNLAIERKMEESPLGV</sequence>
<feature type="compositionally biased region" description="Basic and acidic residues" evidence="1">
    <location>
        <begin position="1"/>
        <end position="14"/>
    </location>
</feature>
<dbReference type="EMBL" id="JAUCMV010000004">
    <property type="protein sequence ID" value="KAK0406064.1"/>
    <property type="molecule type" value="Genomic_DNA"/>
</dbReference>
<accession>A0AA39HIL5</accession>
<feature type="region of interest" description="Disordered" evidence="1">
    <location>
        <begin position="1"/>
        <end position="21"/>
    </location>
</feature>
<protein>
    <submittedName>
        <fullName evidence="2">Uncharacterized protein</fullName>
    </submittedName>
</protein>
<name>A0AA39HIL5_9BILA</name>
<keyword evidence="3" id="KW-1185">Reference proteome</keyword>